<feature type="chain" id="PRO_5012573527" evidence="1">
    <location>
        <begin position="24"/>
        <end position="335"/>
    </location>
</feature>
<reference evidence="2" key="1">
    <citation type="submission" date="2017-02" db="EMBL/GenBank/DDBJ databases">
        <title>Delving into the versatile metabolic prowess of the omnipresent phylum Bacteroidetes.</title>
        <authorList>
            <person name="Nobu M.K."/>
            <person name="Mei R."/>
            <person name="Narihiro T."/>
            <person name="Kuroda K."/>
            <person name="Liu W.-T."/>
        </authorList>
    </citation>
    <scope>NUCLEOTIDE SEQUENCE</scope>
    <source>
        <strain evidence="2">ADurb.Bin276</strain>
    </source>
</reference>
<dbReference type="PANTHER" id="PTHR35271:SF1">
    <property type="entry name" value="ABC TRANSPORTER, SUBSTRATE-BINDING LIPOPROTEIN"/>
    <property type="match status" value="1"/>
</dbReference>
<dbReference type="EMBL" id="MWBQ01000028">
    <property type="protein sequence ID" value="OQA60868.1"/>
    <property type="molecule type" value="Genomic_DNA"/>
</dbReference>
<organism evidence="2">
    <name type="scientific">Candidatus Atribacter allofermentans</name>
    <dbReference type="NCBI Taxonomy" id="1852833"/>
    <lineage>
        <taxon>Bacteria</taxon>
        <taxon>Pseudomonadati</taxon>
        <taxon>Atribacterota</taxon>
        <taxon>Atribacteria</taxon>
        <taxon>Atribacterales</taxon>
        <taxon>Atribacteraceae</taxon>
        <taxon>Atribacter</taxon>
    </lineage>
</organism>
<name>A0A1V5T2E2_9BACT</name>
<dbReference type="PANTHER" id="PTHR35271">
    <property type="entry name" value="ABC TRANSPORTER, SUBSTRATE-BINDING LIPOPROTEIN-RELATED"/>
    <property type="match status" value="1"/>
</dbReference>
<protein>
    <submittedName>
        <fullName evidence="2">ABC transporter substrate binding protein</fullName>
    </submittedName>
</protein>
<feature type="signal peptide" evidence="1">
    <location>
        <begin position="1"/>
        <end position="23"/>
    </location>
</feature>
<dbReference type="InterPro" id="IPR028082">
    <property type="entry name" value="Peripla_BP_I"/>
</dbReference>
<accession>A0A1V5T2E2</accession>
<gene>
    <name evidence="2" type="ORF">BWY41_00446</name>
</gene>
<sequence>MRKILFFTLLVLLSIGLVLPATAAEPIKIGIMQIVDHPALNATRDGVRDVLQEVYGYVPDQDIIYDMQSAQGDVATANTIARKFVSDQVDVIVSIATPTSQAVANATKEIPIVFSAVTDPVSAGLVKDLNKPGGNVTGVSDMTPVDRQVEMLKYVFPDAKNLGTVYNAGEVNSVVTNDLAKVACEKYGMSLIEATVSTSADVAIATQSLVGKVDAIYVSTDNTVVSALETVIKVCQDKKIPLILADPTTLEKGATMALGFDYYLHGRQTGDMVARILKGEKPSDIPVEFANKLVLMVNSKNLEILGVQADDFKALLEKYVEDMRSQNVEVTLEFK</sequence>
<proteinExistence type="predicted"/>
<dbReference type="Gene3D" id="3.40.50.2300">
    <property type="match status" value="2"/>
</dbReference>
<dbReference type="Pfam" id="PF04392">
    <property type="entry name" value="ABC_sub_bind"/>
    <property type="match status" value="1"/>
</dbReference>
<dbReference type="Proteomes" id="UP000485569">
    <property type="component" value="Unassembled WGS sequence"/>
</dbReference>
<dbReference type="AlphaFoldDB" id="A0A1V5T2E2"/>
<dbReference type="CDD" id="cd06325">
    <property type="entry name" value="PBP1_ABC_unchar_transporter"/>
    <property type="match status" value="1"/>
</dbReference>
<dbReference type="SUPFAM" id="SSF53822">
    <property type="entry name" value="Periplasmic binding protein-like I"/>
    <property type="match status" value="1"/>
</dbReference>
<evidence type="ECO:0000256" key="1">
    <source>
        <dbReference type="SAM" id="SignalP"/>
    </source>
</evidence>
<keyword evidence="1" id="KW-0732">Signal</keyword>
<dbReference type="InterPro" id="IPR007487">
    <property type="entry name" value="ABC_transpt-TYRBP-like"/>
</dbReference>
<evidence type="ECO:0000313" key="2">
    <source>
        <dbReference type="EMBL" id="OQA60868.1"/>
    </source>
</evidence>
<comment type="caution">
    <text evidence="2">The sequence shown here is derived from an EMBL/GenBank/DDBJ whole genome shotgun (WGS) entry which is preliminary data.</text>
</comment>